<dbReference type="Proteomes" id="UP001148629">
    <property type="component" value="Unassembled WGS sequence"/>
</dbReference>
<name>A0ACC1SGQ5_9HYPO</name>
<comment type="caution">
    <text evidence="1">The sequence shown here is derived from an EMBL/GenBank/DDBJ whole genome shotgun (WGS) entry which is preliminary data.</text>
</comment>
<evidence type="ECO:0000313" key="2">
    <source>
        <dbReference type="Proteomes" id="UP001148629"/>
    </source>
</evidence>
<accession>A0ACC1SGQ5</accession>
<protein>
    <submittedName>
        <fullName evidence="1">Uncharacterized protein</fullName>
    </submittedName>
</protein>
<gene>
    <name evidence="1" type="ORF">NM208_g5542</name>
</gene>
<proteinExistence type="predicted"/>
<evidence type="ECO:0000313" key="1">
    <source>
        <dbReference type="EMBL" id="KAJ3539323.1"/>
    </source>
</evidence>
<reference evidence="1" key="1">
    <citation type="submission" date="2022-08" db="EMBL/GenBank/DDBJ databases">
        <title>Genome Sequence of Fusarium decemcellulare.</title>
        <authorList>
            <person name="Buettner E."/>
        </authorList>
    </citation>
    <scope>NUCLEOTIDE SEQUENCE</scope>
    <source>
        <strain evidence="1">Babe19</strain>
    </source>
</reference>
<keyword evidence="2" id="KW-1185">Reference proteome</keyword>
<sequence length="265" mass="30509">MASEIDQLRRTVELLSREVTRLSDQEEIRKLQYKYGYYLDKCLYEEVVDLFSSSPETYVQFLGGRYLTKEGVRRLYVGRFSKAFVAGRNGPVHGFLLDHPQMQGIVDVDYDIPASQPNGIVARAKARFRSLMQAGVHISQAEKHPRGFCQWFEGGIYENEYVKEADGKWRILHLRYFPFWHGDVEEGWSKKVKGFVPFPTKTFPEDAMGPDEIVPPTQRMLWPDTRVVPFHYEHPITGVPVKEEDMKAPGFGDDTKDCAPALVLE</sequence>
<dbReference type="EMBL" id="JANRMS010000467">
    <property type="protein sequence ID" value="KAJ3539323.1"/>
    <property type="molecule type" value="Genomic_DNA"/>
</dbReference>
<organism evidence="1 2">
    <name type="scientific">Fusarium decemcellulare</name>
    <dbReference type="NCBI Taxonomy" id="57161"/>
    <lineage>
        <taxon>Eukaryota</taxon>
        <taxon>Fungi</taxon>
        <taxon>Dikarya</taxon>
        <taxon>Ascomycota</taxon>
        <taxon>Pezizomycotina</taxon>
        <taxon>Sordariomycetes</taxon>
        <taxon>Hypocreomycetidae</taxon>
        <taxon>Hypocreales</taxon>
        <taxon>Nectriaceae</taxon>
        <taxon>Fusarium</taxon>
        <taxon>Fusarium decemcellulare species complex</taxon>
    </lineage>
</organism>